<name>A0AAX3RTV7_9GAMM</name>
<keyword evidence="1 2" id="KW-0443">Lipid metabolism</keyword>
<evidence type="ECO:0000313" key="6">
    <source>
        <dbReference type="Proteomes" id="UP001057142"/>
    </source>
</evidence>
<dbReference type="Proteomes" id="UP001057142">
    <property type="component" value="Chromosome"/>
</dbReference>
<dbReference type="Gene3D" id="3.40.1090.10">
    <property type="entry name" value="Cytosolic phospholipase A2 catalytic domain"/>
    <property type="match status" value="1"/>
</dbReference>
<dbReference type="InterPro" id="IPR016035">
    <property type="entry name" value="Acyl_Trfase/lysoPLipase"/>
</dbReference>
<dbReference type="AlphaFoldDB" id="A0AAX3RTV7"/>
<accession>A0AAX3RTV7</accession>
<dbReference type="Proteomes" id="UP001222403">
    <property type="component" value="Chromosome"/>
</dbReference>
<keyword evidence="6" id="KW-1185">Reference proteome</keyword>
<protein>
    <submittedName>
        <fullName evidence="5">Patatin-like phospholipase family protein</fullName>
    </submittedName>
</protein>
<dbReference type="InterPro" id="IPR047156">
    <property type="entry name" value="Teg/CotR/CapV-like"/>
</dbReference>
<dbReference type="EMBL" id="CP116222">
    <property type="protein sequence ID" value="WFC05024.1"/>
    <property type="molecule type" value="Genomic_DNA"/>
</dbReference>
<keyword evidence="2" id="KW-0442">Lipid degradation</keyword>
<proteinExistence type="predicted"/>
<dbReference type="InterPro" id="IPR002641">
    <property type="entry name" value="PNPLA_dom"/>
</dbReference>
<feature type="short sequence motif" description="DGA/G" evidence="2">
    <location>
        <begin position="183"/>
        <end position="185"/>
    </location>
</feature>
<dbReference type="GO" id="GO:0016787">
    <property type="term" value="F:hydrolase activity"/>
    <property type="evidence" value="ECO:0007669"/>
    <property type="project" value="UniProtKB-UniRule"/>
</dbReference>
<organism evidence="5 7">
    <name type="scientific">Providencia vermicola</name>
    <dbReference type="NCBI Taxonomy" id="333965"/>
    <lineage>
        <taxon>Bacteria</taxon>
        <taxon>Pseudomonadati</taxon>
        <taxon>Pseudomonadota</taxon>
        <taxon>Gammaproteobacteria</taxon>
        <taxon>Enterobacterales</taxon>
        <taxon>Morganellaceae</taxon>
        <taxon>Providencia</taxon>
    </lineage>
</organism>
<evidence type="ECO:0000256" key="1">
    <source>
        <dbReference type="ARBA" id="ARBA00023098"/>
    </source>
</evidence>
<dbReference type="RefSeq" id="WP_163861660.1">
    <property type="nucleotide sequence ID" value="NZ_CAXOHT010000001.1"/>
</dbReference>
<dbReference type="PANTHER" id="PTHR24138">
    <property type="entry name" value="INTRACELLLAR PHOSPHOLIPASE A FAMILY"/>
    <property type="match status" value="1"/>
</dbReference>
<feature type="active site" description="Nucleophile" evidence="2">
    <location>
        <position position="42"/>
    </location>
</feature>
<reference evidence="4" key="1">
    <citation type="journal article" date="2022" name="Front. Microbiol.">
        <title>Identification of a novel aminoglycoside O-nucleotidyltransferase AadA33 in Providencia vermicola.</title>
        <authorList>
            <person name="Feng C."/>
            <person name="Gao M."/>
            <person name="Jiang W."/>
            <person name="Shi W."/>
            <person name="Li A."/>
            <person name="Liu S."/>
            <person name="Zhang L."/>
            <person name="Zhang X."/>
            <person name="Li Q."/>
            <person name="Lin H."/>
            <person name="Lu J."/>
            <person name="Li K."/>
            <person name="Zhang H."/>
            <person name="Hu Y."/>
            <person name="Bao Q."/>
            <person name="Lin X."/>
        </authorList>
    </citation>
    <scope>NUCLEOTIDE SEQUENCE</scope>
    <source>
        <strain evidence="4">P13</strain>
    </source>
</reference>
<keyword evidence="2" id="KW-0378">Hydrolase</keyword>
<dbReference type="GO" id="GO:0016042">
    <property type="term" value="P:lipid catabolic process"/>
    <property type="evidence" value="ECO:0007669"/>
    <property type="project" value="UniProtKB-UniRule"/>
</dbReference>
<sequence length="329" mass="36628">MSFNMISFDGGGIRGLISAVIIKKLDEKYHILNKTNAFIGTSTGGILAIALANEIPISKIIESYTDNASIIFMPNNKFSAEGLIPENILSLFHSKYTHVGMKKIFNRFFGEKKLSESKKIIIVNTAQLLNTTKQGWEPVILSNCVDNIYKNIKMIDAALATAAAPTYFPPYRIDENNLGYCVDGGVFANNPTTIAISEIISQQLVSSLSELCVLSIGTGYKATGIPLIEMSNPLNVGANFWLLPHIHKGQKNIAPFSILQLILDTSSEIVTKQGSQLLKDNFKRVNPTLSKDIQLDDWHSINLILTETDNYLLSQEWEEVCNWVQDRWK</sequence>
<dbReference type="EMBL" id="CP097327">
    <property type="protein sequence ID" value="USB36144.1"/>
    <property type="molecule type" value="Genomic_DNA"/>
</dbReference>
<dbReference type="Pfam" id="PF01734">
    <property type="entry name" value="Patatin"/>
    <property type="match status" value="1"/>
</dbReference>
<feature type="short sequence motif" description="GXSXG" evidence="2">
    <location>
        <begin position="40"/>
        <end position="44"/>
    </location>
</feature>
<evidence type="ECO:0000313" key="5">
    <source>
        <dbReference type="EMBL" id="WFC05024.1"/>
    </source>
</evidence>
<dbReference type="PANTHER" id="PTHR24138:SF10">
    <property type="entry name" value="PHOSPHOLIPASE A2"/>
    <property type="match status" value="1"/>
</dbReference>
<feature type="short sequence motif" description="GXGXXG" evidence="2">
    <location>
        <begin position="10"/>
        <end position="15"/>
    </location>
</feature>
<feature type="active site" description="Proton acceptor" evidence="2">
    <location>
        <position position="183"/>
    </location>
</feature>
<evidence type="ECO:0000256" key="2">
    <source>
        <dbReference type="PROSITE-ProRule" id="PRU01161"/>
    </source>
</evidence>
<dbReference type="PROSITE" id="PS51635">
    <property type="entry name" value="PNPLA"/>
    <property type="match status" value="1"/>
</dbReference>
<evidence type="ECO:0000259" key="3">
    <source>
        <dbReference type="PROSITE" id="PS51635"/>
    </source>
</evidence>
<reference evidence="5" key="2">
    <citation type="submission" date="2023-01" db="EMBL/GenBank/DDBJ databases">
        <title>The prevalence of carbapenem-resistant bacteria in aquaculture in China and the genetic diversity of carbapenem-resistant genes.</title>
        <authorList>
            <person name="Wen R."/>
        </authorList>
    </citation>
    <scope>NUCLEOTIDE SEQUENCE</scope>
    <source>
        <strain evidence="5">PVA41-chromosome</strain>
    </source>
</reference>
<evidence type="ECO:0000313" key="4">
    <source>
        <dbReference type="EMBL" id="USB36144.1"/>
    </source>
</evidence>
<evidence type="ECO:0000313" key="7">
    <source>
        <dbReference type="Proteomes" id="UP001222403"/>
    </source>
</evidence>
<feature type="domain" description="PNPLA" evidence="3">
    <location>
        <begin position="6"/>
        <end position="196"/>
    </location>
</feature>
<dbReference type="SUPFAM" id="SSF52151">
    <property type="entry name" value="FabD/lysophospholipase-like"/>
    <property type="match status" value="1"/>
</dbReference>
<gene>
    <name evidence="4" type="ORF">M5J11_15215</name>
    <name evidence="5" type="ORF">PG365_09680</name>
</gene>